<feature type="signal peptide" evidence="1">
    <location>
        <begin position="1"/>
        <end position="20"/>
    </location>
</feature>
<dbReference type="EMBL" id="JAASRN010000002">
    <property type="protein sequence ID" value="NIK74334.1"/>
    <property type="molecule type" value="Genomic_DNA"/>
</dbReference>
<accession>A0A846MRW2</accession>
<protein>
    <recommendedName>
        <fullName evidence="4">DUF5723 domain-containing protein</fullName>
    </recommendedName>
</protein>
<keyword evidence="1" id="KW-0732">Signal</keyword>
<evidence type="ECO:0000256" key="1">
    <source>
        <dbReference type="SAM" id="SignalP"/>
    </source>
</evidence>
<proteinExistence type="predicted"/>
<evidence type="ECO:0000313" key="3">
    <source>
        <dbReference type="Proteomes" id="UP000537126"/>
    </source>
</evidence>
<gene>
    <name evidence="2" type="ORF">FHS56_001847</name>
</gene>
<dbReference type="RefSeq" id="WP_166919906.1">
    <property type="nucleotide sequence ID" value="NZ_JAASRN010000002.1"/>
</dbReference>
<comment type="caution">
    <text evidence="2">The sequence shown here is derived from an EMBL/GenBank/DDBJ whole genome shotgun (WGS) entry which is preliminary data.</text>
</comment>
<organism evidence="2 3">
    <name type="scientific">Thermonema lapsum</name>
    <dbReference type="NCBI Taxonomy" id="28195"/>
    <lineage>
        <taxon>Bacteria</taxon>
        <taxon>Pseudomonadati</taxon>
        <taxon>Bacteroidota</taxon>
        <taxon>Cytophagia</taxon>
        <taxon>Cytophagales</taxon>
        <taxon>Thermonemataceae</taxon>
        <taxon>Thermonema</taxon>
    </lineage>
</organism>
<keyword evidence="3" id="KW-1185">Reference proteome</keyword>
<reference evidence="2 3" key="1">
    <citation type="submission" date="2020-03" db="EMBL/GenBank/DDBJ databases">
        <title>Genomic Encyclopedia of Type Strains, Phase IV (KMG-IV): sequencing the most valuable type-strain genomes for metagenomic binning, comparative biology and taxonomic classification.</title>
        <authorList>
            <person name="Goeker M."/>
        </authorList>
    </citation>
    <scope>NUCLEOTIDE SEQUENCE [LARGE SCALE GENOMIC DNA]</scope>
    <source>
        <strain evidence="2 3">DSM 5718</strain>
    </source>
</reference>
<dbReference type="Proteomes" id="UP000537126">
    <property type="component" value="Unassembled WGS sequence"/>
</dbReference>
<feature type="chain" id="PRO_5032533729" description="DUF5723 domain-containing protein" evidence="1">
    <location>
        <begin position="21"/>
        <end position="485"/>
    </location>
</feature>
<dbReference type="AlphaFoldDB" id="A0A846MRW2"/>
<name>A0A846MRW2_9BACT</name>
<evidence type="ECO:0008006" key="4">
    <source>
        <dbReference type="Google" id="ProtNLM"/>
    </source>
</evidence>
<sequence length="485" mass="54524">MKKILLWGWLTAFAVAPAWAQEEGQNTYQDPAMTMGLSAMDSMSVFKLPFVYTKIGEQQYVGFRIQPEIVIWKIGVGFDVPLLWNIETRELRKDEFQNGVGVLRMMRYLRYGFKKRDKVYVKVGDMTGEYIGYGGLVNQYTNSPSFEKRAVGISADIRPVPYFGIEGLYGNLSTSGLLAVRPYVRPLATTQIPIAKTVEIGYTYLQDRDNTDYTKVFQDDQATKDLSNLPSTKYVRDGVSAWGIDMGVTVVNNSMLRLTAYTQYNQLNKINSDSLQARQLALAAANPEQADLINGYKAGTGWSIGAHAGINFIANIFNLDVRLERLWYSDYYQPQFFNAIYELNKDAKIESLLTTKSLTGTFGALTATIINKVRLGGGLLLPDNVSAENPAYIYLTLDANELIKGWIIQGSYIKGQLADLSDAFTLDQRSLAQGRLAYRFAKFLALGVDAKWTFARTVENGVEKFEVQQFIMPYFGLHVPFNLNK</sequence>
<evidence type="ECO:0000313" key="2">
    <source>
        <dbReference type="EMBL" id="NIK74334.1"/>
    </source>
</evidence>